<dbReference type="PANTHER" id="PTHR11439:SF467">
    <property type="entry name" value="INTEGRASE CATALYTIC DOMAIN-CONTAINING PROTEIN"/>
    <property type="match status" value="1"/>
</dbReference>
<reference evidence="3" key="2">
    <citation type="journal article" date="2023" name="Commun. Biol.">
        <title>Intrasexual cuticular hydrocarbon dimorphism in a wasp sheds light on hydrocarbon biosynthesis genes in Hymenoptera.</title>
        <authorList>
            <person name="Moris V.C."/>
            <person name="Podsiadlowski L."/>
            <person name="Martin S."/>
            <person name="Oeyen J.P."/>
            <person name="Donath A."/>
            <person name="Petersen M."/>
            <person name="Wilbrandt J."/>
            <person name="Misof B."/>
            <person name="Liedtke D."/>
            <person name="Thamm M."/>
            <person name="Scheiner R."/>
            <person name="Schmitt T."/>
            <person name="Niehuis O."/>
        </authorList>
    </citation>
    <scope>NUCLEOTIDE SEQUENCE</scope>
    <source>
        <strain evidence="3">GBR_01_08_01A</strain>
    </source>
</reference>
<proteinExistence type="predicted"/>
<dbReference type="Pfam" id="PF07727">
    <property type="entry name" value="RVT_2"/>
    <property type="match status" value="2"/>
</dbReference>
<feature type="domain" description="Reverse transcriptase Ty1/copia-type" evidence="2">
    <location>
        <begin position="291"/>
        <end position="424"/>
    </location>
</feature>
<evidence type="ECO:0000259" key="2">
    <source>
        <dbReference type="Pfam" id="PF07727"/>
    </source>
</evidence>
<gene>
    <name evidence="3" type="ORF">KPH14_002051</name>
</gene>
<feature type="domain" description="Reverse transcriptase Ty1/copia-type" evidence="2">
    <location>
        <begin position="158"/>
        <end position="261"/>
    </location>
</feature>
<evidence type="ECO:0000313" key="3">
    <source>
        <dbReference type="EMBL" id="KAK2578490.1"/>
    </source>
</evidence>
<evidence type="ECO:0000313" key="4">
    <source>
        <dbReference type="Proteomes" id="UP001258017"/>
    </source>
</evidence>
<dbReference type="GO" id="GO:0071897">
    <property type="term" value="P:DNA biosynthetic process"/>
    <property type="evidence" value="ECO:0007669"/>
    <property type="project" value="UniProtKB-ARBA"/>
</dbReference>
<evidence type="ECO:0000256" key="1">
    <source>
        <dbReference type="SAM" id="MobiDB-lite"/>
    </source>
</evidence>
<dbReference type="InterPro" id="IPR013103">
    <property type="entry name" value="RVT_2"/>
</dbReference>
<reference evidence="3" key="1">
    <citation type="submission" date="2021-08" db="EMBL/GenBank/DDBJ databases">
        <authorList>
            <person name="Misof B."/>
            <person name="Oliver O."/>
            <person name="Podsiadlowski L."/>
            <person name="Donath A."/>
            <person name="Peters R."/>
            <person name="Mayer C."/>
            <person name="Rust J."/>
            <person name="Gunkel S."/>
            <person name="Lesny P."/>
            <person name="Martin S."/>
            <person name="Oeyen J.P."/>
            <person name="Petersen M."/>
            <person name="Panagiotis P."/>
            <person name="Wilbrandt J."/>
            <person name="Tanja T."/>
        </authorList>
    </citation>
    <scope>NUCLEOTIDE SEQUENCE</scope>
    <source>
        <strain evidence="3">GBR_01_08_01A</strain>
        <tissue evidence="3">Thorax + abdomen</tissue>
    </source>
</reference>
<dbReference type="CDD" id="cd09272">
    <property type="entry name" value="RNase_HI_RT_Ty1"/>
    <property type="match status" value="1"/>
</dbReference>
<feature type="compositionally biased region" description="Polar residues" evidence="1">
    <location>
        <begin position="1"/>
        <end position="11"/>
    </location>
</feature>
<feature type="region of interest" description="Disordered" evidence="1">
    <location>
        <begin position="419"/>
        <end position="440"/>
    </location>
</feature>
<sequence>MASRKASTGCTGLTPKSKGTTPKRLSDPQAPGTSASAIEKGRDLPELDRERSSKEFRSMIADLGVNVDQTHGTDKVLDILGYADEISLGELGTLTNFPKPGRSEEMELKAPSSHEVNMSLGLVIDWYPYRGETSELGQATAKYLTYLGDAASRLTRKDTWELVDRPKNRSVIGCRMVLINKFEMDGSLCCRKARLVAKGFSQRPGIDFAQTFAPVARLGSLRLIMAIATKYKMIVHQLDIVTAYLNGYLDEEIFMEKPIFLEEALTEIYKRNGNRSDVGVKAKEMLEALSTGNKVCRLKRALYGLKQAGRQWYRRLDGVLRKLDLEPTKADTCLYFKREGKDCILALVYVDDILIASTSSKWIQNFKSKLGQEFDVKDLGCARYCLGIEINQTSDGVSLSQRRYIKGVLKRFGMSEANPAVTPGEANHNFSRTTKAEDKKRNSQSYQELIGALMYLAVATRPDIAFVVSYLGQFNHSHTEEHWGAAKRVLRYLQGTLNYTLSFRRTEDGIIGYSDADWGNCGIDRKSYTGYVFLLSGAAVSWKAQKQRTVALSSTEAEYIALAEAAKEAKYLRNLLMELGFCELAVVQLRCDNREAKALFENPVYHARTKHIDIRHHFIRDAIKENLFKLSTVPSGKMVADVFTKSLPKPKHYYCTESLGMVGN</sequence>
<name>A0AAD9REX7_9HYME</name>
<dbReference type="Proteomes" id="UP001258017">
    <property type="component" value="Unassembled WGS sequence"/>
</dbReference>
<protein>
    <recommendedName>
        <fullName evidence="2">Reverse transcriptase Ty1/copia-type domain-containing protein</fullName>
    </recommendedName>
</protein>
<accession>A0AAD9REX7</accession>
<dbReference type="AlphaFoldDB" id="A0AAD9REX7"/>
<organism evidence="3 4">
    <name type="scientific">Odynerus spinipes</name>
    <dbReference type="NCBI Taxonomy" id="1348599"/>
    <lineage>
        <taxon>Eukaryota</taxon>
        <taxon>Metazoa</taxon>
        <taxon>Ecdysozoa</taxon>
        <taxon>Arthropoda</taxon>
        <taxon>Hexapoda</taxon>
        <taxon>Insecta</taxon>
        <taxon>Pterygota</taxon>
        <taxon>Neoptera</taxon>
        <taxon>Endopterygota</taxon>
        <taxon>Hymenoptera</taxon>
        <taxon>Apocrita</taxon>
        <taxon>Aculeata</taxon>
        <taxon>Vespoidea</taxon>
        <taxon>Vespidae</taxon>
        <taxon>Eumeninae</taxon>
        <taxon>Odynerus</taxon>
    </lineage>
</organism>
<comment type="caution">
    <text evidence="3">The sequence shown here is derived from an EMBL/GenBank/DDBJ whole genome shotgun (WGS) entry which is preliminary data.</text>
</comment>
<dbReference type="SUPFAM" id="SSF56672">
    <property type="entry name" value="DNA/RNA polymerases"/>
    <property type="match status" value="1"/>
</dbReference>
<feature type="compositionally biased region" description="Basic and acidic residues" evidence="1">
    <location>
        <begin position="39"/>
        <end position="48"/>
    </location>
</feature>
<dbReference type="InterPro" id="IPR043502">
    <property type="entry name" value="DNA/RNA_pol_sf"/>
</dbReference>
<dbReference type="EMBL" id="JAIFRP010000266">
    <property type="protein sequence ID" value="KAK2578490.1"/>
    <property type="molecule type" value="Genomic_DNA"/>
</dbReference>
<feature type="region of interest" description="Disordered" evidence="1">
    <location>
        <begin position="1"/>
        <end position="48"/>
    </location>
</feature>
<dbReference type="PANTHER" id="PTHR11439">
    <property type="entry name" value="GAG-POL-RELATED RETROTRANSPOSON"/>
    <property type="match status" value="1"/>
</dbReference>
<keyword evidence="4" id="KW-1185">Reference proteome</keyword>